<dbReference type="AlphaFoldDB" id="A0AAI9Y9X5"/>
<gene>
    <name evidence="2" type="ORF">CCUS01_14129</name>
</gene>
<evidence type="ECO:0000313" key="2">
    <source>
        <dbReference type="EMBL" id="KAK1492098.1"/>
    </source>
</evidence>
<feature type="region of interest" description="Disordered" evidence="1">
    <location>
        <begin position="1"/>
        <end position="72"/>
    </location>
</feature>
<dbReference type="Proteomes" id="UP001239213">
    <property type="component" value="Unassembled WGS sequence"/>
</dbReference>
<name>A0AAI9Y9X5_9PEZI</name>
<proteinExistence type="predicted"/>
<dbReference type="EMBL" id="MPDP01000032">
    <property type="protein sequence ID" value="KAK1492098.1"/>
    <property type="molecule type" value="Genomic_DNA"/>
</dbReference>
<keyword evidence="3" id="KW-1185">Reference proteome</keyword>
<comment type="caution">
    <text evidence="2">The sequence shown here is derived from an EMBL/GenBank/DDBJ whole genome shotgun (WGS) entry which is preliminary data.</text>
</comment>
<reference evidence="2" key="1">
    <citation type="submission" date="2016-11" db="EMBL/GenBank/DDBJ databases">
        <title>The genome sequence of Colletotrichum cuscutae.</title>
        <authorList>
            <person name="Baroncelli R."/>
        </authorList>
    </citation>
    <scope>NUCLEOTIDE SEQUENCE</scope>
    <source>
        <strain evidence="2">IMI 304802</strain>
    </source>
</reference>
<evidence type="ECO:0000313" key="3">
    <source>
        <dbReference type="Proteomes" id="UP001239213"/>
    </source>
</evidence>
<feature type="compositionally biased region" description="Basic and acidic residues" evidence="1">
    <location>
        <begin position="16"/>
        <end position="30"/>
    </location>
</feature>
<evidence type="ECO:0000256" key="1">
    <source>
        <dbReference type="SAM" id="MobiDB-lite"/>
    </source>
</evidence>
<sequence length="128" mass="14628">MSFSLRNSSEEVDTPDPGRHAHAMNEERKHFPVLRSEPKTATSKQDSSSARRTISVTPLGVVSKHDPPRHLKGQIQKPLNLIFPKLTIGHPNGKKFHSLDIPILQRYTIMEIFKSPEKATNWATWHTW</sequence>
<organism evidence="2 3">
    <name type="scientific">Colletotrichum cuscutae</name>
    <dbReference type="NCBI Taxonomy" id="1209917"/>
    <lineage>
        <taxon>Eukaryota</taxon>
        <taxon>Fungi</taxon>
        <taxon>Dikarya</taxon>
        <taxon>Ascomycota</taxon>
        <taxon>Pezizomycotina</taxon>
        <taxon>Sordariomycetes</taxon>
        <taxon>Hypocreomycetidae</taxon>
        <taxon>Glomerellales</taxon>
        <taxon>Glomerellaceae</taxon>
        <taxon>Colletotrichum</taxon>
        <taxon>Colletotrichum acutatum species complex</taxon>
    </lineage>
</organism>
<feature type="compositionally biased region" description="Polar residues" evidence="1">
    <location>
        <begin position="39"/>
        <end position="56"/>
    </location>
</feature>
<protein>
    <submittedName>
        <fullName evidence="2">Uncharacterized protein</fullName>
    </submittedName>
</protein>
<accession>A0AAI9Y9X5</accession>